<evidence type="ECO:0000313" key="1">
    <source>
        <dbReference type="EMBL" id="MBM7129388.1"/>
    </source>
</evidence>
<keyword evidence="2" id="KW-1185">Reference proteome</keyword>
<comment type="caution">
    <text evidence="1">The sequence shown here is derived from an EMBL/GenBank/DDBJ whole genome shotgun (WGS) entry which is preliminary data.</text>
</comment>
<organism evidence="1 2">
    <name type="scientific">Dyella mobilis</name>
    <dbReference type="NCBI Taxonomy" id="1849582"/>
    <lineage>
        <taxon>Bacteria</taxon>
        <taxon>Pseudomonadati</taxon>
        <taxon>Pseudomonadota</taxon>
        <taxon>Gammaproteobacteria</taxon>
        <taxon>Lysobacterales</taxon>
        <taxon>Rhodanobacteraceae</taxon>
        <taxon>Dyella</taxon>
    </lineage>
</organism>
<evidence type="ECO:0000313" key="2">
    <source>
        <dbReference type="Proteomes" id="UP001430193"/>
    </source>
</evidence>
<proteinExistence type="predicted"/>
<dbReference type="RefSeq" id="WP_204631017.1">
    <property type="nucleotide sequence ID" value="NZ_BSOC01000003.1"/>
</dbReference>
<dbReference type="EMBL" id="JADIKF010000038">
    <property type="protein sequence ID" value="MBM7129388.1"/>
    <property type="molecule type" value="Genomic_DNA"/>
</dbReference>
<accession>A0ABS2KEP8</accession>
<protein>
    <submittedName>
        <fullName evidence="1">Uncharacterized protein</fullName>
    </submittedName>
</protein>
<reference evidence="1" key="1">
    <citation type="submission" date="2020-10" db="EMBL/GenBank/DDBJ databases">
        <title>Phylogeny of dyella-like bacteria.</title>
        <authorList>
            <person name="Fu J."/>
        </authorList>
    </citation>
    <scope>NUCLEOTIDE SEQUENCE</scope>
    <source>
        <strain evidence="1">DHON07</strain>
    </source>
</reference>
<dbReference type="Proteomes" id="UP001430193">
    <property type="component" value="Unassembled WGS sequence"/>
</dbReference>
<sequence length="89" mass="10404">MREFLILFCSPTVRAISAQSRMQHVFRRSRRSNDRLAFRIEDARNRTLPAILKANTRFPTPTWPPFRQDRRAELSGYLETTLDSGISHA</sequence>
<name>A0ABS2KEP8_9GAMM</name>
<gene>
    <name evidence="1" type="ORF">ISS99_07615</name>
</gene>